<dbReference type="PROSITE" id="PS50262">
    <property type="entry name" value="G_PROTEIN_RECEP_F1_2"/>
    <property type="match status" value="1"/>
</dbReference>
<keyword evidence="3 5" id="KW-1133">Transmembrane helix</keyword>
<comment type="subcellular location">
    <subcellularLocation>
        <location evidence="1">Membrane</location>
    </subcellularLocation>
</comment>
<dbReference type="AlphaFoldDB" id="A0A4C2A3D6"/>
<dbReference type="GO" id="GO:0016020">
    <property type="term" value="C:membrane"/>
    <property type="evidence" value="ECO:0007669"/>
    <property type="project" value="UniProtKB-SubCell"/>
</dbReference>
<keyword evidence="4 5" id="KW-0472">Membrane</keyword>
<feature type="transmembrane region" description="Helical" evidence="5">
    <location>
        <begin position="55"/>
        <end position="76"/>
    </location>
</feature>
<protein>
    <recommendedName>
        <fullName evidence="6">G-protein coupled receptors family 1 profile domain-containing protein</fullName>
    </recommendedName>
</protein>
<dbReference type="OrthoDB" id="6435638at2759"/>
<keyword evidence="2 5" id="KW-0812">Transmembrane</keyword>
<evidence type="ECO:0000256" key="4">
    <source>
        <dbReference type="ARBA" id="ARBA00023136"/>
    </source>
</evidence>
<reference evidence="7 8" key="1">
    <citation type="journal article" date="2019" name="Commun. Biol.">
        <title>The bagworm genome reveals a unique fibroin gene that provides high tensile strength.</title>
        <authorList>
            <person name="Kono N."/>
            <person name="Nakamura H."/>
            <person name="Ohtoshi R."/>
            <person name="Tomita M."/>
            <person name="Numata K."/>
            <person name="Arakawa K."/>
        </authorList>
    </citation>
    <scope>NUCLEOTIDE SEQUENCE [LARGE SCALE GENOMIC DNA]</scope>
</reference>
<dbReference type="EMBL" id="BGZK01002412">
    <property type="protein sequence ID" value="GBP93743.1"/>
    <property type="molecule type" value="Genomic_DNA"/>
</dbReference>
<evidence type="ECO:0000256" key="5">
    <source>
        <dbReference type="SAM" id="Phobius"/>
    </source>
</evidence>
<evidence type="ECO:0000259" key="6">
    <source>
        <dbReference type="PROSITE" id="PS50262"/>
    </source>
</evidence>
<name>A0A4C2A3D6_EUMVA</name>
<evidence type="ECO:0000313" key="7">
    <source>
        <dbReference type="EMBL" id="GBP93743.1"/>
    </source>
</evidence>
<dbReference type="InterPro" id="IPR017452">
    <property type="entry name" value="GPCR_Rhodpsn_7TM"/>
</dbReference>
<dbReference type="SUPFAM" id="SSF81321">
    <property type="entry name" value="Family A G protein-coupled receptor-like"/>
    <property type="match status" value="1"/>
</dbReference>
<dbReference type="Proteomes" id="UP000299102">
    <property type="component" value="Unassembled WGS sequence"/>
</dbReference>
<gene>
    <name evidence="7" type="ORF">EVAR_67035_1</name>
</gene>
<evidence type="ECO:0000313" key="8">
    <source>
        <dbReference type="Proteomes" id="UP000299102"/>
    </source>
</evidence>
<feature type="domain" description="G-protein coupled receptors family 1 profile" evidence="6">
    <location>
        <begin position="68"/>
        <end position="107"/>
    </location>
</feature>
<proteinExistence type="predicted"/>
<organism evidence="7 8">
    <name type="scientific">Eumeta variegata</name>
    <name type="common">Bagworm moth</name>
    <name type="synonym">Eumeta japonica</name>
    <dbReference type="NCBI Taxonomy" id="151549"/>
    <lineage>
        <taxon>Eukaryota</taxon>
        <taxon>Metazoa</taxon>
        <taxon>Ecdysozoa</taxon>
        <taxon>Arthropoda</taxon>
        <taxon>Hexapoda</taxon>
        <taxon>Insecta</taxon>
        <taxon>Pterygota</taxon>
        <taxon>Neoptera</taxon>
        <taxon>Endopterygota</taxon>
        <taxon>Lepidoptera</taxon>
        <taxon>Glossata</taxon>
        <taxon>Ditrysia</taxon>
        <taxon>Tineoidea</taxon>
        <taxon>Psychidae</taxon>
        <taxon>Oiketicinae</taxon>
        <taxon>Eumeta</taxon>
    </lineage>
</organism>
<comment type="caution">
    <text evidence="7">The sequence shown here is derived from an EMBL/GenBank/DDBJ whole genome shotgun (WGS) entry which is preliminary data.</text>
</comment>
<keyword evidence="8" id="KW-1185">Reference proteome</keyword>
<evidence type="ECO:0000256" key="1">
    <source>
        <dbReference type="ARBA" id="ARBA00004370"/>
    </source>
</evidence>
<dbReference type="Gene3D" id="1.20.1070.10">
    <property type="entry name" value="Rhodopsin 7-helix transmembrane proteins"/>
    <property type="match status" value="1"/>
</dbReference>
<sequence>MNAYYDNSSSRPSTLEVDRQFWDYFDNAMANDTKSASVLPDEVYSIEYRDQRPILATYGVLLVMGGLGNLFVLTALAKSRRRKSRVDMMMTHLAVADVTVTCGVIPLEGRLVRQVKERSPAPALFSFSPDGIFEATPEPTRRVCNKLSAAASPAWTKYEFFHILLSTDHAVHYDPDLCPALHFDLTTDSASDCVSRFCLRFDFGDFLPDELIVSHQKHTYCCL</sequence>
<evidence type="ECO:0000256" key="3">
    <source>
        <dbReference type="ARBA" id="ARBA00022989"/>
    </source>
</evidence>
<accession>A0A4C2A3D6</accession>
<evidence type="ECO:0000256" key="2">
    <source>
        <dbReference type="ARBA" id="ARBA00022692"/>
    </source>
</evidence>